<feature type="transmembrane region" description="Helical" evidence="1">
    <location>
        <begin position="59"/>
        <end position="80"/>
    </location>
</feature>
<feature type="domain" description="Rhodopsin" evidence="2">
    <location>
        <begin position="8"/>
        <end position="83"/>
    </location>
</feature>
<dbReference type="EMBL" id="MU005766">
    <property type="protein sequence ID" value="KAF2712346.1"/>
    <property type="molecule type" value="Genomic_DNA"/>
</dbReference>
<evidence type="ECO:0000313" key="4">
    <source>
        <dbReference type="Proteomes" id="UP000799428"/>
    </source>
</evidence>
<dbReference type="InterPro" id="IPR049326">
    <property type="entry name" value="Rhodopsin_dom_fungi"/>
</dbReference>
<protein>
    <recommendedName>
        <fullName evidence="2">Rhodopsin domain-containing protein</fullName>
    </recommendedName>
</protein>
<keyword evidence="4" id="KW-1185">Reference proteome</keyword>
<keyword evidence="1" id="KW-0472">Membrane</keyword>
<dbReference type="Proteomes" id="UP000799428">
    <property type="component" value="Unassembled WGS sequence"/>
</dbReference>
<feature type="transmembrane region" description="Helical" evidence="1">
    <location>
        <begin position="29"/>
        <end position="47"/>
    </location>
</feature>
<proteinExistence type="predicted"/>
<keyword evidence="1" id="KW-0812">Transmembrane</keyword>
<gene>
    <name evidence="3" type="ORF">K504DRAFT_499449</name>
</gene>
<evidence type="ECO:0000313" key="3">
    <source>
        <dbReference type="EMBL" id="KAF2712346.1"/>
    </source>
</evidence>
<evidence type="ECO:0000256" key="1">
    <source>
        <dbReference type="SAM" id="Phobius"/>
    </source>
</evidence>
<reference evidence="3" key="1">
    <citation type="journal article" date="2020" name="Stud. Mycol.">
        <title>101 Dothideomycetes genomes: a test case for predicting lifestyles and emergence of pathogens.</title>
        <authorList>
            <person name="Haridas S."/>
            <person name="Albert R."/>
            <person name="Binder M."/>
            <person name="Bloem J."/>
            <person name="Labutti K."/>
            <person name="Salamov A."/>
            <person name="Andreopoulos B."/>
            <person name="Baker S."/>
            <person name="Barry K."/>
            <person name="Bills G."/>
            <person name="Bluhm B."/>
            <person name="Cannon C."/>
            <person name="Castanera R."/>
            <person name="Culley D."/>
            <person name="Daum C."/>
            <person name="Ezra D."/>
            <person name="Gonzalez J."/>
            <person name="Henrissat B."/>
            <person name="Kuo A."/>
            <person name="Liang C."/>
            <person name="Lipzen A."/>
            <person name="Lutzoni F."/>
            <person name="Magnuson J."/>
            <person name="Mondo S."/>
            <person name="Nolan M."/>
            <person name="Ohm R."/>
            <person name="Pangilinan J."/>
            <person name="Park H.-J."/>
            <person name="Ramirez L."/>
            <person name="Alfaro M."/>
            <person name="Sun H."/>
            <person name="Tritt A."/>
            <person name="Yoshinaga Y."/>
            <person name="Zwiers L.-H."/>
            <person name="Turgeon B."/>
            <person name="Goodwin S."/>
            <person name="Spatafora J."/>
            <person name="Crous P."/>
            <person name="Grigoriev I."/>
        </authorList>
    </citation>
    <scope>NUCLEOTIDE SEQUENCE</scope>
    <source>
        <strain evidence="3">CBS 279.74</strain>
    </source>
</reference>
<organism evidence="3 4">
    <name type="scientific">Pleomassaria siparia CBS 279.74</name>
    <dbReference type="NCBI Taxonomy" id="1314801"/>
    <lineage>
        <taxon>Eukaryota</taxon>
        <taxon>Fungi</taxon>
        <taxon>Dikarya</taxon>
        <taxon>Ascomycota</taxon>
        <taxon>Pezizomycotina</taxon>
        <taxon>Dothideomycetes</taxon>
        <taxon>Pleosporomycetidae</taxon>
        <taxon>Pleosporales</taxon>
        <taxon>Pleomassariaceae</taxon>
        <taxon>Pleomassaria</taxon>
    </lineage>
</organism>
<dbReference type="OrthoDB" id="444631at2759"/>
<dbReference type="Pfam" id="PF20684">
    <property type="entry name" value="Fung_rhodopsin"/>
    <property type="match status" value="1"/>
</dbReference>
<dbReference type="AlphaFoldDB" id="A0A6G1KHG3"/>
<sequence length="115" mass="13463">MGNPLDPHQWNVRLIALTETFVKISTAQFILYSFLATSVKLGILFLYRRLFWVRDSARYMIWIGMVTITLFYMAYLVTPVVHCFGSQLHMKVVLAVLFLTGLLWVFVSWSYVMVF</sequence>
<evidence type="ECO:0000259" key="2">
    <source>
        <dbReference type="Pfam" id="PF20684"/>
    </source>
</evidence>
<name>A0A6G1KHG3_9PLEO</name>
<keyword evidence="1" id="KW-1133">Transmembrane helix</keyword>
<accession>A0A6G1KHG3</accession>
<feature type="transmembrane region" description="Helical" evidence="1">
    <location>
        <begin position="92"/>
        <end position="114"/>
    </location>
</feature>